<evidence type="ECO:0000256" key="6">
    <source>
        <dbReference type="ARBA" id="ARBA00023316"/>
    </source>
</evidence>
<dbReference type="STRING" id="383372.Rcas_0487"/>
<dbReference type="Pfam" id="PF02388">
    <property type="entry name" value="FemAB"/>
    <property type="match status" value="2"/>
</dbReference>
<dbReference type="PANTHER" id="PTHR36174">
    <property type="entry name" value="LIPID II:GLYCINE GLYCYLTRANSFERASE"/>
    <property type="match status" value="1"/>
</dbReference>
<dbReference type="AlphaFoldDB" id="A7NGM4"/>
<accession>A7NGM4</accession>
<evidence type="ECO:0000256" key="3">
    <source>
        <dbReference type="ARBA" id="ARBA00022960"/>
    </source>
</evidence>
<evidence type="ECO:0000256" key="1">
    <source>
        <dbReference type="ARBA" id="ARBA00009943"/>
    </source>
</evidence>
<protein>
    <submittedName>
        <fullName evidence="7">Uncharacterized protein</fullName>
    </submittedName>
</protein>
<dbReference type="GO" id="GO:0016755">
    <property type="term" value="F:aminoacyltransferase activity"/>
    <property type="evidence" value="ECO:0007669"/>
    <property type="project" value="InterPro"/>
</dbReference>
<organism evidence="7 8">
    <name type="scientific">Roseiflexus castenholzii (strain DSM 13941 / HLO8)</name>
    <dbReference type="NCBI Taxonomy" id="383372"/>
    <lineage>
        <taxon>Bacteria</taxon>
        <taxon>Bacillati</taxon>
        <taxon>Chloroflexota</taxon>
        <taxon>Chloroflexia</taxon>
        <taxon>Chloroflexales</taxon>
        <taxon>Roseiflexineae</taxon>
        <taxon>Roseiflexaceae</taxon>
        <taxon>Roseiflexus</taxon>
    </lineage>
</organism>
<dbReference type="EMBL" id="CP000804">
    <property type="protein sequence ID" value="ABU56617.1"/>
    <property type="molecule type" value="Genomic_DNA"/>
</dbReference>
<evidence type="ECO:0000256" key="2">
    <source>
        <dbReference type="ARBA" id="ARBA00022679"/>
    </source>
</evidence>
<dbReference type="InterPro" id="IPR003447">
    <property type="entry name" value="FEMABX"/>
</dbReference>
<reference evidence="7 8" key="1">
    <citation type="submission" date="2007-08" db="EMBL/GenBank/DDBJ databases">
        <title>Complete sequence of Roseiflexus castenholzii DSM 13941.</title>
        <authorList>
            <consortium name="US DOE Joint Genome Institute"/>
            <person name="Copeland A."/>
            <person name="Lucas S."/>
            <person name="Lapidus A."/>
            <person name="Barry K."/>
            <person name="Glavina del Rio T."/>
            <person name="Dalin E."/>
            <person name="Tice H."/>
            <person name="Pitluck S."/>
            <person name="Thompson L.S."/>
            <person name="Brettin T."/>
            <person name="Bruce D."/>
            <person name="Detter J.C."/>
            <person name="Han C."/>
            <person name="Tapia R."/>
            <person name="Schmutz J."/>
            <person name="Larimer F."/>
            <person name="Land M."/>
            <person name="Hauser L."/>
            <person name="Kyrpides N."/>
            <person name="Mikhailova N."/>
            <person name="Bryant D.A."/>
            <person name="Hanada S."/>
            <person name="Tsukatani Y."/>
            <person name="Richardson P."/>
        </authorList>
    </citation>
    <scope>NUCLEOTIDE SEQUENCE [LARGE SCALE GENOMIC DNA]</scope>
    <source>
        <strain evidence="8">DSM 13941 / HLO8</strain>
    </source>
</reference>
<dbReference type="eggNOG" id="COG2348">
    <property type="taxonomic scope" value="Bacteria"/>
</dbReference>
<evidence type="ECO:0000256" key="5">
    <source>
        <dbReference type="ARBA" id="ARBA00023315"/>
    </source>
</evidence>
<evidence type="ECO:0000313" key="7">
    <source>
        <dbReference type="EMBL" id="ABU56617.1"/>
    </source>
</evidence>
<keyword evidence="3" id="KW-0133">Cell shape</keyword>
<gene>
    <name evidence="7" type="ordered locus">Rcas_0487</name>
</gene>
<proteinExistence type="inferred from homology"/>
<dbReference type="HOGENOM" id="CLU_055609_0_0_0"/>
<dbReference type="PROSITE" id="PS51191">
    <property type="entry name" value="FEMABX"/>
    <property type="match status" value="1"/>
</dbReference>
<dbReference type="PANTHER" id="PTHR36174:SF1">
    <property type="entry name" value="LIPID II:GLYCINE GLYCYLTRANSFERASE"/>
    <property type="match status" value="1"/>
</dbReference>
<dbReference type="InterPro" id="IPR016181">
    <property type="entry name" value="Acyl_CoA_acyltransferase"/>
</dbReference>
<name>A7NGM4_ROSCS</name>
<keyword evidence="4" id="KW-0573">Peptidoglycan synthesis</keyword>
<dbReference type="Gene3D" id="3.40.630.30">
    <property type="match status" value="1"/>
</dbReference>
<keyword evidence="8" id="KW-1185">Reference proteome</keyword>
<keyword evidence="5" id="KW-0012">Acyltransferase</keyword>
<keyword evidence="6" id="KW-0961">Cell wall biogenesis/degradation</keyword>
<dbReference type="GO" id="GO:0071555">
    <property type="term" value="P:cell wall organization"/>
    <property type="evidence" value="ECO:0007669"/>
    <property type="project" value="UniProtKB-KW"/>
</dbReference>
<dbReference type="InterPro" id="IPR050644">
    <property type="entry name" value="PG_Glycine_Bridge_Synth"/>
</dbReference>
<dbReference type="GO" id="GO:0009252">
    <property type="term" value="P:peptidoglycan biosynthetic process"/>
    <property type="evidence" value="ECO:0007669"/>
    <property type="project" value="UniProtKB-KW"/>
</dbReference>
<dbReference type="SUPFAM" id="SSF55729">
    <property type="entry name" value="Acyl-CoA N-acyltransferases (Nat)"/>
    <property type="match status" value="1"/>
</dbReference>
<dbReference type="Proteomes" id="UP000000263">
    <property type="component" value="Chromosome"/>
</dbReference>
<sequence>MQEMLYTADDQDAWEAALPARASVFGSAGYARIVRRHTGCPARLFVVASHEGRIVHPFFLRPLNNLPFAEHYASYQDTLTPEYTGPTGLGEVAPHLQRAFVERWRHYCEDERIIAEFAHLHPSDRHAGLLRADEVRYNRDIVAIDLTLPENDLWSHSFNEQCRWNIRRAQREGVRVFEARTEADVREFHRIYTLTMERRNADSRYFFPFAYFWAYREELPENALFLLAEYRGRIIAAKLYVYDDEELYDFLGGMDIEYQQQRPAYAIIYAAIQWGQRHRKRRLILGGGYRPDDGIYRFKASFSPLRIRFSTYQRVCQPALYADLCQAWTEYYGCSPPHEAEYFPAYRALPPCDAGRAREVGG</sequence>
<dbReference type="RefSeq" id="WP_011998020.1">
    <property type="nucleotide sequence ID" value="NC_009767.1"/>
</dbReference>
<evidence type="ECO:0000313" key="8">
    <source>
        <dbReference type="Proteomes" id="UP000000263"/>
    </source>
</evidence>
<dbReference type="KEGG" id="rca:Rcas_0487"/>
<dbReference type="GO" id="GO:0008360">
    <property type="term" value="P:regulation of cell shape"/>
    <property type="evidence" value="ECO:0007669"/>
    <property type="project" value="UniProtKB-KW"/>
</dbReference>
<evidence type="ECO:0000256" key="4">
    <source>
        <dbReference type="ARBA" id="ARBA00022984"/>
    </source>
</evidence>
<dbReference type="OrthoDB" id="9785911at2"/>
<keyword evidence="2" id="KW-0808">Transferase</keyword>
<comment type="similarity">
    <text evidence="1">Belongs to the FemABX family.</text>
</comment>